<evidence type="ECO:0000256" key="7">
    <source>
        <dbReference type="ARBA" id="ARBA00022692"/>
    </source>
</evidence>
<evidence type="ECO:0000313" key="13">
    <source>
        <dbReference type="EMBL" id="GAA0673875.1"/>
    </source>
</evidence>
<accession>A0ABN1HZI9</accession>
<dbReference type="Gene3D" id="3.30.700.10">
    <property type="entry name" value="Glycoprotein, Type 4 Pilin"/>
    <property type="match status" value="1"/>
</dbReference>
<sequence length="168" mass="18178">MRNPETPRRRDEEGFTPPPRSAEHGFTLPRRSAEHGFTLVELMVVIVIIGLLAAIVTFNVLPAGDKGKITKAKSDISTIEGALEMYRLQMNSYPTTSQGLQALVTAPAGVNAAEYQRGGYIKKLPPDPWGRPYLYASPGQHGEADVWSLGADGKDGGEGVNADITSWQ</sequence>
<keyword evidence="9 11" id="KW-0472">Membrane</keyword>
<feature type="domain" description="Type II secretion system protein GspG C-terminal" evidence="12">
    <location>
        <begin position="59"/>
        <end position="167"/>
    </location>
</feature>
<dbReference type="Proteomes" id="UP001500238">
    <property type="component" value="Unassembled WGS sequence"/>
</dbReference>
<evidence type="ECO:0000256" key="2">
    <source>
        <dbReference type="ARBA" id="ARBA00009984"/>
    </source>
</evidence>
<reference evidence="13 14" key="1">
    <citation type="journal article" date="2019" name="Int. J. Syst. Evol. Microbiol.">
        <title>The Global Catalogue of Microorganisms (GCM) 10K type strain sequencing project: providing services to taxonomists for standard genome sequencing and annotation.</title>
        <authorList>
            <consortium name="The Broad Institute Genomics Platform"/>
            <consortium name="The Broad Institute Genome Sequencing Center for Infectious Disease"/>
            <person name="Wu L."/>
            <person name="Ma J."/>
        </authorList>
    </citation>
    <scope>NUCLEOTIDE SEQUENCE [LARGE SCALE GENOMIC DNA]</scope>
    <source>
        <strain evidence="13 14">JCM 14603</strain>
    </source>
</reference>
<dbReference type="PANTHER" id="PTHR30093">
    <property type="entry name" value="GENERAL SECRETION PATHWAY PROTEIN G"/>
    <property type="match status" value="1"/>
</dbReference>
<proteinExistence type="inferred from homology"/>
<dbReference type="PRINTS" id="PR00813">
    <property type="entry name" value="BCTERIALGSPG"/>
</dbReference>
<evidence type="ECO:0000313" key="14">
    <source>
        <dbReference type="Proteomes" id="UP001500238"/>
    </source>
</evidence>
<evidence type="ECO:0000256" key="1">
    <source>
        <dbReference type="ARBA" id="ARBA00004377"/>
    </source>
</evidence>
<feature type="compositionally biased region" description="Basic and acidic residues" evidence="10">
    <location>
        <begin position="1"/>
        <end position="13"/>
    </location>
</feature>
<evidence type="ECO:0000256" key="3">
    <source>
        <dbReference type="ARBA" id="ARBA00020042"/>
    </source>
</evidence>
<evidence type="ECO:0000256" key="9">
    <source>
        <dbReference type="ARBA" id="ARBA00023136"/>
    </source>
</evidence>
<evidence type="ECO:0000256" key="11">
    <source>
        <dbReference type="SAM" id="Phobius"/>
    </source>
</evidence>
<dbReference type="NCBIfam" id="TIGR02532">
    <property type="entry name" value="IV_pilin_GFxxxE"/>
    <property type="match status" value="1"/>
</dbReference>
<dbReference type="Pfam" id="PF07963">
    <property type="entry name" value="N_methyl"/>
    <property type="match status" value="1"/>
</dbReference>
<comment type="similarity">
    <text evidence="2">Belongs to the GSP G family.</text>
</comment>
<dbReference type="InterPro" id="IPR012902">
    <property type="entry name" value="N_methyl_site"/>
</dbReference>
<dbReference type="Pfam" id="PF08334">
    <property type="entry name" value="T2SSG"/>
    <property type="match status" value="1"/>
</dbReference>
<comment type="subcellular location">
    <subcellularLocation>
        <location evidence="1">Cell inner membrane</location>
        <topology evidence="1">Single-pass membrane protein</topology>
    </subcellularLocation>
</comment>
<keyword evidence="14" id="KW-1185">Reference proteome</keyword>
<dbReference type="EMBL" id="BAAAES010000009">
    <property type="protein sequence ID" value="GAA0673875.1"/>
    <property type="molecule type" value="Genomic_DNA"/>
</dbReference>
<organism evidence="13 14">
    <name type="scientific">Sphingomonas insulae</name>
    <dbReference type="NCBI Taxonomy" id="424800"/>
    <lineage>
        <taxon>Bacteria</taxon>
        <taxon>Pseudomonadati</taxon>
        <taxon>Pseudomonadota</taxon>
        <taxon>Alphaproteobacteria</taxon>
        <taxon>Sphingomonadales</taxon>
        <taxon>Sphingomonadaceae</taxon>
        <taxon>Sphingomonas</taxon>
    </lineage>
</organism>
<dbReference type="InterPro" id="IPR000983">
    <property type="entry name" value="Bac_GSPG_pilin"/>
</dbReference>
<dbReference type="NCBIfam" id="TIGR01710">
    <property type="entry name" value="typeII_sec_gspG"/>
    <property type="match status" value="1"/>
</dbReference>
<evidence type="ECO:0000256" key="4">
    <source>
        <dbReference type="ARBA" id="ARBA00022475"/>
    </source>
</evidence>
<dbReference type="RefSeq" id="WP_163958224.1">
    <property type="nucleotide sequence ID" value="NZ_BAAAES010000009.1"/>
</dbReference>
<keyword evidence="8 11" id="KW-1133">Transmembrane helix</keyword>
<keyword evidence="6" id="KW-0997">Cell inner membrane</keyword>
<evidence type="ECO:0000256" key="6">
    <source>
        <dbReference type="ARBA" id="ARBA00022519"/>
    </source>
</evidence>
<evidence type="ECO:0000256" key="5">
    <source>
        <dbReference type="ARBA" id="ARBA00022481"/>
    </source>
</evidence>
<keyword evidence="4" id="KW-1003">Cell membrane</keyword>
<keyword evidence="5" id="KW-0488">Methylation</keyword>
<gene>
    <name evidence="13" type="primary">gspG</name>
    <name evidence="13" type="ORF">GCM10009102_27120</name>
</gene>
<name>A0ABN1HZI9_9SPHN</name>
<keyword evidence="7 11" id="KW-0812">Transmembrane</keyword>
<dbReference type="PROSITE" id="PS00409">
    <property type="entry name" value="PROKAR_NTER_METHYL"/>
    <property type="match status" value="1"/>
</dbReference>
<feature type="region of interest" description="Disordered" evidence="10">
    <location>
        <begin position="1"/>
        <end position="27"/>
    </location>
</feature>
<evidence type="ECO:0000259" key="12">
    <source>
        <dbReference type="Pfam" id="PF08334"/>
    </source>
</evidence>
<feature type="transmembrane region" description="Helical" evidence="11">
    <location>
        <begin position="39"/>
        <end position="61"/>
    </location>
</feature>
<evidence type="ECO:0000256" key="8">
    <source>
        <dbReference type="ARBA" id="ARBA00022989"/>
    </source>
</evidence>
<protein>
    <recommendedName>
        <fullName evidence="3">Type II secretion system core protein G</fullName>
    </recommendedName>
</protein>
<dbReference type="InterPro" id="IPR010054">
    <property type="entry name" value="Type2_sec_GspG"/>
</dbReference>
<dbReference type="InterPro" id="IPR045584">
    <property type="entry name" value="Pilin-like"/>
</dbReference>
<dbReference type="PANTHER" id="PTHR30093:SF44">
    <property type="entry name" value="TYPE II SECRETION SYSTEM CORE PROTEIN G"/>
    <property type="match status" value="1"/>
</dbReference>
<dbReference type="SUPFAM" id="SSF54523">
    <property type="entry name" value="Pili subunits"/>
    <property type="match status" value="1"/>
</dbReference>
<comment type="caution">
    <text evidence="13">The sequence shown here is derived from an EMBL/GenBank/DDBJ whole genome shotgun (WGS) entry which is preliminary data.</text>
</comment>
<dbReference type="InterPro" id="IPR013545">
    <property type="entry name" value="T2SS_protein-GspG_C"/>
</dbReference>
<evidence type="ECO:0000256" key="10">
    <source>
        <dbReference type="SAM" id="MobiDB-lite"/>
    </source>
</evidence>